<protein>
    <submittedName>
        <fullName evidence="2">Uncharacterized protein</fullName>
    </submittedName>
</protein>
<dbReference type="Proteomes" id="UP001255856">
    <property type="component" value="Unassembled WGS sequence"/>
</dbReference>
<dbReference type="InterPro" id="IPR009724">
    <property type="entry name" value="TMEM70"/>
</dbReference>
<evidence type="ECO:0000313" key="2">
    <source>
        <dbReference type="EMBL" id="KAK2079815.1"/>
    </source>
</evidence>
<keyword evidence="3" id="KW-1185">Reference proteome</keyword>
<organism evidence="2 3">
    <name type="scientific">Prototheca wickerhamii</name>
    <dbReference type="NCBI Taxonomy" id="3111"/>
    <lineage>
        <taxon>Eukaryota</taxon>
        <taxon>Viridiplantae</taxon>
        <taxon>Chlorophyta</taxon>
        <taxon>core chlorophytes</taxon>
        <taxon>Trebouxiophyceae</taxon>
        <taxon>Chlorellales</taxon>
        <taxon>Chlorellaceae</taxon>
        <taxon>Prototheca</taxon>
    </lineage>
</organism>
<dbReference type="GO" id="GO:0031966">
    <property type="term" value="C:mitochondrial membrane"/>
    <property type="evidence" value="ECO:0007669"/>
    <property type="project" value="TreeGrafter"/>
</dbReference>
<comment type="caution">
    <text evidence="2">The sequence shown here is derived from an EMBL/GenBank/DDBJ whole genome shotgun (WGS) entry which is preliminary data.</text>
</comment>
<feature type="transmembrane region" description="Helical" evidence="1">
    <location>
        <begin position="94"/>
        <end position="114"/>
    </location>
</feature>
<sequence>MLGSGLALVRATSRRTPRSLLVPSGDALRLCPMYSTDSDAPTTTGNVFVYTSPYGPTVRRVKKLSLFSCACAVGAGPVILGLDSGMGLPAKLSLTATLASFGVFTTGLLHWFVTPYVQRMEVNRATGDVTAEVLTLFGGSRQRTFNLADAQPTEGYNPLTTFQARGSAYYVDPAHFSDKEILARLAPEPAAEDGK</sequence>
<dbReference type="GO" id="GO:0033615">
    <property type="term" value="P:mitochondrial proton-transporting ATP synthase complex assembly"/>
    <property type="evidence" value="ECO:0007669"/>
    <property type="project" value="TreeGrafter"/>
</dbReference>
<evidence type="ECO:0000256" key="1">
    <source>
        <dbReference type="SAM" id="Phobius"/>
    </source>
</evidence>
<feature type="transmembrane region" description="Helical" evidence="1">
    <location>
        <begin position="64"/>
        <end position="82"/>
    </location>
</feature>
<evidence type="ECO:0000313" key="3">
    <source>
        <dbReference type="Proteomes" id="UP001255856"/>
    </source>
</evidence>
<keyword evidence="1" id="KW-0812">Transmembrane</keyword>
<dbReference type="InterPro" id="IPR045325">
    <property type="entry name" value="TMEM70/TMEM186/TMEM223"/>
</dbReference>
<keyword evidence="1" id="KW-0472">Membrane</keyword>
<dbReference type="PANTHER" id="PTHR13281">
    <property type="entry name" value="TRANSMEMBRANE PROTEIN 70, MITOCHONDRIAL"/>
    <property type="match status" value="1"/>
</dbReference>
<dbReference type="PANTHER" id="PTHR13281:SF0">
    <property type="entry name" value="TRANSMEMBRANE PROTEIN 70, MITOCHONDRIAL"/>
    <property type="match status" value="1"/>
</dbReference>
<gene>
    <name evidence="2" type="ORF">QBZ16_002210</name>
</gene>
<dbReference type="EMBL" id="JASFZW010000002">
    <property type="protein sequence ID" value="KAK2079815.1"/>
    <property type="molecule type" value="Genomic_DNA"/>
</dbReference>
<name>A0AAD9MLJ3_PROWI</name>
<dbReference type="Pfam" id="PF06979">
    <property type="entry name" value="TMEM70"/>
    <property type="match status" value="1"/>
</dbReference>
<accession>A0AAD9MLJ3</accession>
<reference evidence="2" key="1">
    <citation type="submission" date="2021-01" db="EMBL/GenBank/DDBJ databases">
        <authorList>
            <person name="Eckstrom K.M.E."/>
        </authorList>
    </citation>
    <scope>NUCLEOTIDE SEQUENCE</scope>
    <source>
        <strain evidence="2">UVCC 0001</strain>
    </source>
</reference>
<keyword evidence="1" id="KW-1133">Transmembrane helix</keyword>
<dbReference type="AlphaFoldDB" id="A0AAD9MLJ3"/>
<proteinExistence type="predicted"/>